<accession>A0A2M9CYG5</accession>
<evidence type="ECO:0008006" key="4">
    <source>
        <dbReference type="Google" id="ProtNLM"/>
    </source>
</evidence>
<feature type="compositionally biased region" description="Basic residues" evidence="1">
    <location>
        <begin position="383"/>
        <end position="392"/>
    </location>
</feature>
<dbReference type="Pfam" id="PF20471">
    <property type="entry name" value="DUF6716"/>
    <property type="match status" value="1"/>
</dbReference>
<dbReference type="EMBL" id="PGFE01000001">
    <property type="protein sequence ID" value="PJJ76947.1"/>
    <property type="molecule type" value="Genomic_DNA"/>
</dbReference>
<sequence>MPPTATLVLAYDSQLKWALGIGDELARRGFACRYVVPTDVRHAVSDGQATDHGAGALERITWAETHVAADGSDVVVLAVQGPLASRFLAERADRPSVDGRVPVTITGWVGVIIEKHVAGYLERFGADVVAVNTRHDLDQFREVARRLELPTHNLLLSGLPLLPAAPEPPRGGPVRTVVFADQPTVPRRRDDRAYVYARLVEHARRHPEREVLLKPRHRPDEDTFHVMRHHPAAIVADWDLPANFRIDYTPVTELLPRTDLLLTVSSTAAMEGVAAGVRTAFVGDLGVHEQHGNHIFVPSGLIRTFDQVDRDDLGSPAPDWLADYFLGDDRRPVERIVDRALEVLALDPAQRASTAARTTAYFRGRVEVAEYRDKQAQQAGHSTRPRAPRPRAVRTVRWRPGLRGRALLVATALLPHRTVGWLRTHL</sequence>
<dbReference type="RefSeq" id="WP_100421419.1">
    <property type="nucleotide sequence ID" value="NZ_BOOX01000009.1"/>
</dbReference>
<gene>
    <name evidence="2" type="ORF">CLV28_0159</name>
</gene>
<keyword evidence="3" id="KW-1185">Reference proteome</keyword>
<evidence type="ECO:0000256" key="1">
    <source>
        <dbReference type="SAM" id="MobiDB-lite"/>
    </source>
</evidence>
<proteinExistence type="predicted"/>
<dbReference type="InterPro" id="IPR046561">
    <property type="entry name" value="DUF6716"/>
</dbReference>
<dbReference type="Proteomes" id="UP000231693">
    <property type="component" value="Unassembled WGS sequence"/>
</dbReference>
<dbReference type="AlphaFoldDB" id="A0A2M9CYG5"/>
<name>A0A2M9CYG5_9CELL</name>
<evidence type="ECO:0000313" key="3">
    <source>
        <dbReference type="Proteomes" id="UP000231693"/>
    </source>
</evidence>
<dbReference type="OrthoDB" id="8441777at2"/>
<protein>
    <recommendedName>
        <fullName evidence="4">CDP-glycerol:poly(Glycerophosphate) glycerophosphotransferase</fullName>
    </recommendedName>
</protein>
<evidence type="ECO:0000313" key="2">
    <source>
        <dbReference type="EMBL" id="PJJ76947.1"/>
    </source>
</evidence>
<feature type="region of interest" description="Disordered" evidence="1">
    <location>
        <begin position="373"/>
        <end position="392"/>
    </location>
</feature>
<organism evidence="2 3">
    <name type="scientific">Sediminihabitans luteus</name>
    <dbReference type="NCBI Taxonomy" id="1138585"/>
    <lineage>
        <taxon>Bacteria</taxon>
        <taxon>Bacillati</taxon>
        <taxon>Actinomycetota</taxon>
        <taxon>Actinomycetes</taxon>
        <taxon>Micrococcales</taxon>
        <taxon>Cellulomonadaceae</taxon>
        <taxon>Sediminihabitans</taxon>
    </lineage>
</organism>
<reference evidence="2 3" key="1">
    <citation type="submission" date="2017-11" db="EMBL/GenBank/DDBJ databases">
        <title>Genomic Encyclopedia of Archaeal and Bacterial Type Strains, Phase II (KMG-II): From Individual Species to Whole Genera.</title>
        <authorList>
            <person name="Goeker M."/>
        </authorList>
    </citation>
    <scope>NUCLEOTIDE SEQUENCE [LARGE SCALE GENOMIC DNA]</scope>
    <source>
        <strain evidence="2 3">DSM 25478</strain>
    </source>
</reference>
<comment type="caution">
    <text evidence="2">The sequence shown here is derived from an EMBL/GenBank/DDBJ whole genome shotgun (WGS) entry which is preliminary data.</text>
</comment>